<organism evidence="1 2">
    <name type="scientific">Paucibacter sediminis</name>
    <dbReference type="NCBI Taxonomy" id="3019553"/>
    <lineage>
        <taxon>Bacteria</taxon>
        <taxon>Pseudomonadati</taxon>
        <taxon>Pseudomonadota</taxon>
        <taxon>Betaproteobacteria</taxon>
        <taxon>Burkholderiales</taxon>
        <taxon>Sphaerotilaceae</taxon>
        <taxon>Roseateles</taxon>
    </lineage>
</organism>
<dbReference type="KEGG" id="pais:PFX98_01175"/>
<dbReference type="EMBL" id="CP116346">
    <property type="protein sequence ID" value="WIT12244.1"/>
    <property type="molecule type" value="Genomic_DNA"/>
</dbReference>
<accession>A0AA95SWM1</accession>
<dbReference type="RefSeq" id="WP_285233337.1">
    <property type="nucleotide sequence ID" value="NZ_CP116346.1"/>
</dbReference>
<dbReference type="Proteomes" id="UP001177769">
    <property type="component" value="Chromosome"/>
</dbReference>
<proteinExistence type="predicted"/>
<sequence length="113" mass="12418">MRSRSPRYLAQPKGPSVPEPLTIATALSQHSGLARLGLLMQESNRRMAVVRVALPGALARFVFAGPLDEEGWTMLAANAAVAAKLRQLQPRLELLLQEQGLMQGKLRIKVQQH</sequence>
<gene>
    <name evidence="1" type="ORF">PFX98_01175</name>
</gene>
<protein>
    <recommendedName>
        <fullName evidence="3">DUF721 domain-containing protein</fullName>
    </recommendedName>
</protein>
<evidence type="ECO:0000313" key="1">
    <source>
        <dbReference type="EMBL" id="WIT12244.1"/>
    </source>
</evidence>
<name>A0AA95SWM1_9BURK</name>
<dbReference type="AlphaFoldDB" id="A0AA95SWM1"/>
<evidence type="ECO:0000313" key="2">
    <source>
        <dbReference type="Proteomes" id="UP001177769"/>
    </source>
</evidence>
<evidence type="ECO:0008006" key="3">
    <source>
        <dbReference type="Google" id="ProtNLM"/>
    </source>
</evidence>
<reference evidence="1" key="1">
    <citation type="submission" date="2023-01" db="EMBL/GenBank/DDBJ databases">
        <title>Whole genome sequence of Paucibacter sp. S2-9 isolated from pond sediment.</title>
        <authorList>
            <person name="Jung J.Y."/>
        </authorList>
    </citation>
    <scope>NUCLEOTIDE SEQUENCE</scope>
    <source>
        <strain evidence="1">S2-9</strain>
    </source>
</reference>
<keyword evidence="2" id="KW-1185">Reference proteome</keyword>